<feature type="compositionally biased region" description="Basic and acidic residues" evidence="1">
    <location>
        <begin position="63"/>
        <end position="73"/>
    </location>
</feature>
<protein>
    <submittedName>
        <fullName evidence="2">Uncharacterized protein</fullName>
    </submittedName>
</protein>
<evidence type="ECO:0000313" key="3">
    <source>
        <dbReference type="Proteomes" id="UP001374535"/>
    </source>
</evidence>
<dbReference type="AlphaFoldDB" id="A0AAQ3P3U9"/>
<organism evidence="2 3">
    <name type="scientific">Vigna mungo</name>
    <name type="common">Black gram</name>
    <name type="synonym">Phaseolus mungo</name>
    <dbReference type="NCBI Taxonomy" id="3915"/>
    <lineage>
        <taxon>Eukaryota</taxon>
        <taxon>Viridiplantae</taxon>
        <taxon>Streptophyta</taxon>
        <taxon>Embryophyta</taxon>
        <taxon>Tracheophyta</taxon>
        <taxon>Spermatophyta</taxon>
        <taxon>Magnoliopsida</taxon>
        <taxon>eudicotyledons</taxon>
        <taxon>Gunneridae</taxon>
        <taxon>Pentapetalae</taxon>
        <taxon>rosids</taxon>
        <taxon>fabids</taxon>
        <taxon>Fabales</taxon>
        <taxon>Fabaceae</taxon>
        <taxon>Papilionoideae</taxon>
        <taxon>50 kb inversion clade</taxon>
        <taxon>NPAAA clade</taxon>
        <taxon>indigoferoid/millettioid clade</taxon>
        <taxon>Phaseoleae</taxon>
        <taxon>Vigna</taxon>
    </lineage>
</organism>
<name>A0AAQ3P3U9_VIGMU</name>
<proteinExistence type="predicted"/>
<dbReference type="Proteomes" id="UP001374535">
    <property type="component" value="Chromosome 2"/>
</dbReference>
<feature type="region of interest" description="Disordered" evidence="1">
    <location>
        <begin position="63"/>
        <end position="95"/>
    </location>
</feature>
<feature type="compositionally biased region" description="Polar residues" evidence="1">
    <location>
        <begin position="192"/>
        <end position="202"/>
    </location>
</feature>
<feature type="region of interest" description="Disordered" evidence="1">
    <location>
        <begin position="176"/>
        <end position="202"/>
    </location>
</feature>
<accession>A0AAQ3P3U9</accession>
<feature type="non-terminal residue" evidence="2">
    <location>
        <position position="1"/>
    </location>
</feature>
<evidence type="ECO:0000256" key="1">
    <source>
        <dbReference type="SAM" id="MobiDB-lite"/>
    </source>
</evidence>
<gene>
    <name evidence="2" type="ORF">V8G54_007354</name>
</gene>
<dbReference type="EMBL" id="CP144699">
    <property type="protein sequence ID" value="WVZ20032.1"/>
    <property type="molecule type" value="Genomic_DNA"/>
</dbReference>
<feature type="compositionally biased region" description="Polar residues" evidence="1">
    <location>
        <begin position="74"/>
        <end position="86"/>
    </location>
</feature>
<feature type="region of interest" description="Disordered" evidence="1">
    <location>
        <begin position="1"/>
        <end position="24"/>
    </location>
</feature>
<evidence type="ECO:0000313" key="2">
    <source>
        <dbReference type="EMBL" id="WVZ20032.1"/>
    </source>
</evidence>
<reference evidence="2 3" key="1">
    <citation type="journal article" date="2023" name="Life. Sci Alliance">
        <title>Evolutionary insights into 3D genome organization and epigenetic landscape of Vigna mungo.</title>
        <authorList>
            <person name="Junaid A."/>
            <person name="Singh B."/>
            <person name="Bhatia S."/>
        </authorList>
    </citation>
    <scope>NUCLEOTIDE SEQUENCE [LARGE SCALE GENOMIC DNA]</scope>
    <source>
        <strain evidence="2">Urdbean</strain>
    </source>
</reference>
<sequence length="202" mass="23476">HHTYSSTPPVPLQSREPPQPPLSESRHTSIVFFVNQSTKSQKHKQRKPIREIIIARLHHHHPHWSENRHHQCHEPQSAQSRQLSSHHPNRQPLWPLRHRQSSSNLTSRYHGHCRENLQTMSFHHRERVATTPSHLCLLHYCTTSSMFLSARSQDSMSSTLQLQSLKIPLPTITRPAKLNQKNPKTPKFGHNRNLQTASRAPL</sequence>
<keyword evidence="3" id="KW-1185">Reference proteome</keyword>